<name>A0A067A0L9_HYDMR</name>
<comment type="caution">
    <text evidence="4">The sequence shown here is derived from an EMBL/GenBank/DDBJ whole genome shotgun (WGS) entry which is preliminary data.</text>
</comment>
<keyword evidence="5" id="KW-1185">Reference proteome</keyword>
<dbReference type="Pfam" id="PF14401">
    <property type="entry name" value="RLAN"/>
    <property type="match status" value="1"/>
</dbReference>
<dbReference type="PROSITE" id="PS50975">
    <property type="entry name" value="ATP_GRASP"/>
    <property type="match status" value="1"/>
</dbReference>
<organism evidence="4 5">
    <name type="scientific">Hydrogenovibrio marinus</name>
    <dbReference type="NCBI Taxonomy" id="28885"/>
    <lineage>
        <taxon>Bacteria</taxon>
        <taxon>Pseudomonadati</taxon>
        <taxon>Pseudomonadota</taxon>
        <taxon>Gammaproteobacteria</taxon>
        <taxon>Thiotrichales</taxon>
        <taxon>Piscirickettsiaceae</taxon>
        <taxon>Hydrogenovibrio</taxon>
    </lineage>
</organism>
<accession>A0A067A0L9</accession>
<dbReference type="InterPro" id="IPR013815">
    <property type="entry name" value="ATP_grasp_subdomain_1"/>
</dbReference>
<keyword evidence="4" id="KW-0436">Ligase</keyword>
<dbReference type="RefSeq" id="WP_029910966.1">
    <property type="nucleotide sequence ID" value="NZ_AP020335.1"/>
</dbReference>
<keyword evidence="1" id="KW-0464">Manganese</keyword>
<dbReference type="Gene3D" id="3.40.50.20">
    <property type="match status" value="1"/>
</dbReference>
<dbReference type="AlphaFoldDB" id="A0A067A0L9"/>
<dbReference type="GO" id="GO:0005524">
    <property type="term" value="F:ATP binding"/>
    <property type="evidence" value="ECO:0007669"/>
    <property type="project" value="UniProtKB-UniRule"/>
</dbReference>
<dbReference type="InterPro" id="IPR025839">
    <property type="entry name" value="RLAN_dom"/>
</dbReference>
<evidence type="ECO:0000256" key="1">
    <source>
        <dbReference type="ARBA" id="ARBA00023211"/>
    </source>
</evidence>
<evidence type="ECO:0000256" key="2">
    <source>
        <dbReference type="PROSITE-ProRule" id="PRU00409"/>
    </source>
</evidence>
<dbReference type="STRING" id="28885.EI16_06370"/>
<sequence>MSHFYVVVENLKDWQPYYPTPDVITFDDYLQRVKESSKKRIRVINLCRDYRYLKTGYYCSLLAEARNHHVLPSVTTINNLGNKSLSKLLLDNTQKAMSSLPKGEEGETKTFRCWFGKTSEKSTVKLAQLIFEKLPSPLLEITLTFKHQWQIKQIKPLALKALTDPAEQEAFAQAFEQFSLQLWRKPKARKQYRYDMAILTNPDDPLPPSDPQALAQFVKAAKSLGISTEFITKKDYVRLAEFDALFIRETTSVDHHTYKFAKKAEAEGLVVIDDPTSILRCTNKVYLADLLNNHKVPTPKTLILSHATESNLKELATEIGFPMVLKIPDGSFSRGVIKVKDEQELDVEAKRLLAESSLLLAQEYMYTEYDWRIGVFNNKPLYASRYYMVQGHWQIYNHGEGETESGNFDTLPTYEAPKKVIDVALKATKLIGDGFYGVDLKQSGDKVVVIEVNDNPSIDSGVEDLFLGEQLYLEIMKEILRRLEEQGK</sequence>
<evidence type="ECO:0000259" key="3">
    <source>
        <dbReference type="PROSITE" id="PS50975"/>
    </source>
</evidence>
<dbReference type="EMBL" id="JMIU01000001">
    <property type="protein sequence ID" value="KDN95910.1"/>
    <property type="molecule type" value="Genomic_DNA"/>
</dbReference>
<dbReference type="InterPro" id="IPR011761">
    <property type="entry name" value="ATP-grasp"/>
</dbReference>
<protein>
    <submittedName>
        <fullName evidence="4">Carboxylate--amine ligase</fullName>
    </submittedName>
</protein>
<reference evidence="4 5" key="1">
    <citation type="submission" date="2014-04" db="EMBL/GenBank/DDBJ databases">
        <title>Draft genome sequence of Hydrogenovibrio marinus MH-110, a model organism for aerobic H2 metabolism.</title>
        <authorList>
            <person name="Cha H.J."/>
            <person name="Jo B.H."/>
            <person name="Hwang B.H."/>
        </authorList>
    </citation>
    <scope>NUCLEOTIDE SEQUENCE [LARGE SCALE GENOMIC DNA]</scope>
    <source>
        <strain evidence="4 5">MH-110</strain>
    </source>
</reference>
<dbReference type="Gene3D" id="3.30.1490.20">
    <property type="entry name" value="ATP-grasp fold, A domain"/>
    <property type="match status" value="1"/>
</dbReference>
<dbReference type="PANTHER" id="PTHR21621:SF0">
    <property type="entry name" value="BETA-CITRYLGLUTAMATE SYNTHASE B-RELATED"/>
    <property type="match status" value="1"/>
</dbReference>
<evidence type="ECO:0000313" key="5">
    <source>
        <dbReference type="Proteomes" id="UP000027341"/>
    </source>
</evidence>
<keyword evidence="2" id="KW-0067">ATP-binding</keyword>
<proteinExistence type="predicted"/>
<feature type="domain" description="ATP-grasp" evidence="3">
    <location>
        <begin position="288"/>
        <end position="484"/>
    </location>
</feature>
<dbReference type="GO" id="GO:0005737">
    <property type="term" value="C:cytoplasm"/>
    <property type="evidence" value="ECO:0007669"/>
    <property type="project" value="TreeGrafter"/>
</dbReference>
<dbReference type="InterPro" id="IPR013651">
    <property type="entry name" value="ATP-grasp_RimK-type"/>
</dbReference>
<dbReference type="GO" id="GO:0046872">
    <property type="term" value="F:metal ion binding"/>
    <property type="evidence" value="ECO:0007669"/>
    <property type="project" value="InterPro"/>
</dbReference>
<dbReference type="Gene3D" id="3.30.470.20">
    <property type="entry name" value="ATP-grasp fold, B domain"/>
    <property type="match status" value="1"/>
</dbReference>
<dbReference type="SUPFAM" id="SSF56059">
    <property type="entry name" value="Glutathione synthetase ATP-binding domain-like"/>
    <property type="match status" value="1"/>
</dbReference>
<dbReference type="Pfam" id="PF08443">
    <property type="entry name" value="RimK"/>
    <property type="match status" value="1"/>
</dbReference>
<gene>
    <name evidence="4" type="ORF">EI16_06370</name>
</gene>
<dbReference type="Proteomes" id="UP000027341">
    <property type="component" value="Unassembled WGS sequence"/>
</dbReference>
<dbReference type="GO" id="GO:0009432">
    <property type="term" value="P:SOS response"/>
    <property type="evidence" value="ECO:0007669"/>
    <property type="project" value="TreeGrafter"/>
</dbReference>
<dbReference type="GO" id="GO:0018169">
    <property type="term" value="F:ribosomal S6-glutamic acid ligase activity"/>
    <property type="evidence" value="ECO:0007669"/>
    <property type="project" value="TreeGrafter"/>
</dbReference>
<dbReference type="PANTHER" id="PTHR21621">
    <property type="entry name" value="RIBOSOMAL PROTEIN S6 MODIFICATION PROTEIN"/>
    <property type="match status" value="1"/>
</dbReference>
<evidence type="ECO:0000313" key="4">
    <source>
        <dbReference type="EMBL" id="KDN95910.1"/>
    </source>
</evidence>
<keyword evidence="2" id="KW-0547">Nucleotide-binding</keyword>